<feature type="compositionally biased region" description="Pro residues" evidence="9">
    <location>
        <begin position="585"/>
        <end position="599"/>
    </location>
</feature>
<dbReference type="PRINTS" id="PR00700">
    <property type="entry name" value="PRTYPHPHTASE"/>
</dbReference>
<dbReference type="InterPro" id="IPR000242">
    <property type="entry name" value="PTP_cat"/>
</dbReference>
<feature type="region of interest" description="Disordered" evidence="9">
    <location>
        <begin position="581"/>
        <end position="607"/>
    </location>
</feature>
<dbReference type="InterPro" id="IPR029021">
    <property type="entry name" value="Prot-tyrosine_phosphatase-like"/>
</dbReference>
<evidence type="ECO:0000256" key="6">
    <source>
        <dbReference type="ARBA" id="ARBA00022989"/>
    </source>
</evidence>
<dbReference type="FunFam" id="2.60.40.10:FF:001000">
    <property type="entry name" value="tyrosine-protein phosphatase Lar isoform X3"/>
    <property type="match status" value="1"/>
</dbReference>
<organism evidence="14 15">
    <name type="scientific">Ceutorhynchus assimilis</name>
    <name type="common">cabbage seed weevil</name>
    <dbReference type="NCBI Taxonomy" id="467358"/>
    <lineage>
        <taxon>Eukaryota</taxon>
        <taxon>Metazoa</taxon>
        <taxon>Ecdysozoa</taxon>
        <taxon>Arthropoda</taxon>
        <taxon>Hexapoda</taxon>
        <taxon>Insecta</taxon>
        <taxon>Pterygota</taxon>
        <taxon>Neoptera</taxon>
        <taxon>Endopterygota</taxon>
        <taxon>Coleoptera</taxon>
        <taxon>Polyphaga</taxon>
        <taxon>Cucujiformia</taxon>
        <taxon>Curculionidae</taxon>
        <taxon>Ceutorhynchinae</taxon>
        <taxon>Ceutorhynchus</taxon>
    </lineage>
</organism>
<dbReference type="PANTHER" id="PTHR46957">
    <property type="entry name" value="CYTOKINE RECEPTOR"/>
    <property type="match status" value="1"/>
</dbReference>
<dbReference type="GO" id="GO:0048666">
    <property type="term" value="P:neuron development"/>
    <property type="evidence" value="ECO:0007669"/>
    <property type="project" value="UniProtKB-ARBA"/>
</dbReference>
<dbReference type="InterPro" id="IPR050713">
    <property type="entry name" value="RTP_Phos/Ushers"/>
</dbReference>
<dbReference type="Gene3D" id="2.60.40.10">
    <property type="entry name" value="Immunoglobulins"/>
    <property type="match status" value="5"/>
</dbReference>
<keyword evidence="4" id="KW-0378">Hydrolase</keyword>
<dbReference type="PRINTS" id="PR00014">
    <property type="entry name" value="FNTYPEIII"/>
</dbReference>
<evidence type="ECO:0000256" key="10">
    <source>
        <dbReference type="SAM" id="Phobius"/>
    </source>
</evidence>
<evidence type="ECO:0000259" key="13">
    <source>
        <dbReference type="PROSITE" id="PS50853"/>
    </source>
</evidence>
<evidence type="ECO:0000256" key="5">
    <source>
        <dbReference type="ARBA" id="ARBA00022912"/>
    </source>
</evidence>
<feature type="domain" description="Tyrosine specific protein phosphatases" evidence="12">
    <location>
        <begin position="622"/>
        <end position="679"/>
    </location>
</feature>
<dbReference type="Gene3D" id="3.90.190.10">
    <property type="entry name" value="Protein tyrosine phosphatase superfamily"/>
    <property type="match status" value="1"/>
</dbReference>
<keyword evidence="8" id="KW-0325">Glycoprotein</keyword>
<sequence>MRFNVLGDQTLELNISSLQPDTTYNIQVAALTRKGDGDRSTPVEVRTPGGVPNRPALTLKIIERDPAVTIELEWSRPSQTYGELKGYRLRYGVKDQLLKDVHLKGSGTSYRINDLERGVEYEFRVAGLNHIGIGQESIKYLRTPEGPPTGPPTNITYRFQTPDVVCVTWDPPTRNHRNGQIVKYDIEFHKKSDHNNVIFRNVTKTKAVFTNLEENTEYVFHVRAYTNQGTGPNSEKQTIQTEKDIGRAPMAVKAVATSESSVEVWWEPVPSRNKVIGYQIFYTMTAVEDLDEWQQKTVGLTNSADLVNLEKYAQYAIAVAVRTKNGLGRLSEKDTVKVKPEDVPLNLRAHEVTTHSMTLSWSPPIRLNPVKYKISFDAIKEFVDSQGITQTQNIPRVEIILNDDVKSHTINELSPFTTYNVNVSAIPSDDSYRPPTKITVTTQMAAPQPMVKPDFYGVVNAEIHVILPQASEEYGPISHYYLVVVPEDKSTIQKNPDQFLTDDLLDNIKRVSDDSTLPYIAAKFPQRSIPYTFHLGTGEEKEGLTNFKLKQGTRYRIFVRAVVDTPQKHLYTSSPFSEFLSLDMRPPPPGEPPIRPNPNAPTDNDVKVSSQRKEATYLWVIGPVIAAVLLAGVGRTGVFITLSIVLERMQYEGVVDVFQTARILRTQRPAMVQTEDQYQFCYRAALEYLGSFDHYTN</sequence>
<keyword evidence="15" id="KW-1185">Reference proteome</keyword>
<dbReference type="GO" id="GO:0016020">
    <property type="term" value="C:membrane"/>
    <property type="evidence" value="ECO:0007669"/>
    <property type="project" value="UniProtKB-SubCell"/>
</dbReference>
<dbReference type="Proteomes" id="UP001152799">
    <property type="component" value="Chromosome 10"/>
</dbReference>
<keyword evidence="7 10" id="KW-0472">Membrane</keyword>
<comment type="subcellular location">
    <subcellularLocation>
        <location evidence="1">Membrane</location>
        <topology evidence="1">Single-pass membrane protein</topology>
    </subcellularLocation>
</comment>
<evidence type="ECO:0000256" key="2">
    <source>
        <dbReference type="ARBA" id="ARBA00022692"/>
    </source>
</evidence>
<dbReference type="OrthoDB" id="10253954at2759"/>
<evidence type="ECO:0008006" key="16">
    <source>
        <dbReference type="Google" id="ProtNLM"/>
    </source>
</evidence>
<feature type="domain" description="Fibronectin type-III" evidence="13">
    <location>
        <begin position="248"/>
        <end position="341"/>
    </location>
</feature>
<dbReference type="CDD" id="cd00063">
    <property type="entry name" value="FN3"/>
    <property type="match status" value="5"/>
</dbReference>
<evidence type="ECO:0000256" key="7">
    <source>
        <dbReference type="ARBA" id="ARBA00023136"/>
    </source>
</evidence>
<accession>A0A9N9ME33</accession>
<keyword evidence="6 10" id="KW-1133">Transmembrane helix</keyword>
<evidence type="ECO:0000259" key="11">
    <source>
        <dbReference type="PROSITE" id="PS50055"/>
    </source>
</evidence>
<dbReference type="Pfam" id="PF00102">
    <property type="entry name" value="Y_phosphatase"/>
    <property type="match status" value="1"/>
</dbReference>
<dbReference type="PROSITE" id="PS50853">
    <property type="entry name" value="FN3"/>
    <property type="match status" value="5"/>
</dbReference>
<reference evidence="14" key="1">
    <citation type="submission" date="2022-01" db="EMBL/GenBank/DDBJ databases">
        <authorList>
            <person name="King R."/>
        </authorList>
    </citation>
    <scope>NUCLEOTIDE SEQUENCE</scope>
</reference>
<dbReference type="FunFam" id="2.60.40.10:FF:001130">
    <property type="entry name" value="tyrosine-protein phosphatase Lar isoform X3"/>
    <property type="match status" value="1"/>
</dbReference>
<feature type="domain" description="Fibronectin type-III" evidence="13">
    <location>
        <begin position="1"/>
        <end position="50"/>
    </location>
</feature>
<dbReference type="EMBL" id="OU892286">
    <property type="protein sequence ID" value="CAG9761823.1"/>
    <property type="molecule type" value="Genomic_DNA"/>
</dbReference>
<evidence type="ECO:0000256" key="4">
    <source>
        <dbReference type="ARBA" id="ARBA00022801"/>
    </source>
</evidence>
<dbReference type="Pfam" id="PF00041">
    <property type="entry name" value="fn3"/>
    <property type="match status" value="5"/>
</dbReference>
<evidence type="ECO:0000259" key="12">
    <source>
        <dbReference type="PROSITE" id="PS50056"/>
    </source>
</evidence>
<keyword evidence="2 10" id="KW-0812">Transmembrane</keyword>
<evidence type="ECO:0000313" key="14">
    <source>
        <dbReference type="EMBL" id="CAG9761823.1"/>
    </source>
</evidence>
<feature type="domain" description="Fibronectin type-III" evidence="13">
    <location>
        <begin position="151"/>
        <end position="244"/>
    </location>
</feature>
<dbReference type="SUPFAM" id="SSF52799">
    <property type="entry name" value="(Phosphotyrosine protein) phosphatases II"/>
    <property type="match status" value="1"/>
</dbReference>
<name>A0A9N9ME33_9CUCU</name>
<gene>
    <name evidence="14" type="ORF">CEUTPL_LOCUS2516</name>
</gene>
<dbReference type="InterPro" id="IPR003595">
    <property type="entry name" value="Tyr_Pase_cat"/>
</dbReference>
<dbReference type="SMART" id="SM00060">
    <property type="entry name" value="FN3"/>
    <property type="match status" value="4"/>
</dbReference>
<dbReference type="InterPro" id="IPR013783">
    <property type="entry name" value="Ig-like_fold"/>
</dbReference>
<dbReference type="SUPFAM" id="SSF49265">
    <property type="entry name" value="Fibronectin type III"/>
    <property type="match status" value="4"/>
</dbReference>
<dbReference type="GO" id="GO:0004725">
    <property type="term" value="F:protein tyrosine phosphatase activity"/>
    <property type="evidence" value="ECO:0007669"/>
    <property type="project" value="InterPro"/>
</dbReference>
<proteinExistence type="predicted"/>
<feature type="transmembrane region" description="Helical" evidence="10">
    <location>
        <begin position="617"/>
        <end position="642"/>
    </location>
</feature>
<protein>
    <recommendedName>
        <fullName evidence="16">Protein-tyrosine-phosphatase</fullName>
    </recommendedName>
</protein>
<dbReference type="AlphaFoldDB" id="A0A9N9ME33"/>
<evidence type="ECO:0000256" key="1">
    <source>
        <dbReference type="ARBA" id="ARBA00004167"/>
    </source>
</evidence>
<dbReference type="InterPro" id="IPR036116">
    <property type="entry name" value="FN3_sf"/>
</dbReference>
<dbReference type="PROSITE" id="PS50055">
    <property type="entry name" value="TYR_PHOSPHATASE_PTP"/>
    <property type="match status" value="1"/>
</dbReference>
<evidence type="ECO:0000256" key="8">
    <source>
        <dbReference type="ARBA" id="ARBA00023180"/>
    </source>
</evidence>
<evidence type="ECO:0000313" key="15">
    <source>
        <dbReference type="Proteomes" id="UP001152799"/>
    </source>
</evidence>
<dbReference type="PROSITE" id="PS50056">
    <property type="entry name" value="TYR_PHOSPHATASE_2"/>
    <property type="match status" value="1"/>
</dbReference>
<dbReference type="SMART" id="SM00194">
    <property type="entry name" value="PTPc"/>
    <property type="match status" value="1"/>
</dbReference>
<feature type="domain" description="Fibronectin type-III" evidence="13">
    <location>
        <begin position="343"/>
        <end position="445"/>
    </location>
</feature>
<dbReference type="SMART" id="SM00404">
    <property type="entry name" value="PTPc_motif"/>
    <property type="match status" value="1"/>
</dbReference>
<evidence type="ECO:0000256" key="9">
    <source>
        <dbReference type="SAM" id="MobiDB-lite"/>
    </source>
</evidence>
<evidence type="ECO:0000256" key="3">
    <source>
        <dbReference type="ARBA" id="ARBA00022729"/>
    </source>
</evidence>
<dbReference type="FunFam" id="2.60.40.10:FF:001015">
    <property type="entry name" value="tyrosine-protein phosphatase Lar isoform X4"/>
    <property type="match status" value="1"/>
</dbReference>
<feature type="domain" description="Fibronectin type-III" evidence="13">
    <location>
        <begin position="55"/>
        <end position="148"/>
    </location>
</feature>
<keyword evidence="5" id="KW-0904">Protein phosphatase</keyword>
<dbReference type="GO" id="GO:0009653">
    <property type="term" value="P:anatomical structure morphogenesis"/>
    <property type="evidence" value="ECO:0007669"/>
    <property type="project" value="UniProtKB-ARBA"/>
</dbReference>
<dbReference type="FunFam" id="2.60.40.10:FF:000082">
    <property type="entry name" value="receptor-type tyrosine-protein phosphatase delta isoform X2"/>
    <property type="match status" value="1"/>
</dbReference>
<keyword evidence="3" id="KW-0732">Signal</keyword>
<feature type="domain" description="Tyrosine-protein phosphatase" evidence="11">
    <location>
        <begin position="412"/>
        <end position="688"/>
    </location>
</feature>
<dbReference type="InterPro" id="IPR003961">
    <property type="entry name" value="FN3_dom"/>
</dbReference>
<dbReference type="InterPro" id="IPR000387">
    <property type="entry name" value="Tyr_Pase_dom"/>
</dbReference>
<dbReference type="PANTHER" id="PTHR46957:SF3">
    <property type="entry name" value="CYTOKINE RECEPTOR"/>
    <property type="match status" value="1"/>
</dbReference>